<protein>
    <submittedName>
        <fullName evidence="3">YlxR family protein</fullName>
    </submittedName>
</protein>
<dbReference type="SUPFAM" id="SSF64376">
    <property type="entry name" value="YlxR-like"/>
    <property type="match status" value="1"/>
</dbReference>
<dbReference type="PANTHER" id="PTHR34215:SF1">
    <property type="entry name" value="YLXR DOMAIN-CONTAINING PROTEIN"/>
    <property type="match status" value="1"/>
</dbReference>
<feature type="region of interest" description="Disordered" evidence="1">
    <location>
        <begin position="43"/>
        <end position="65"/>
    </location>
</feature>
<evidence type="ECO:0000256" key="1">
    <source>
        <dbReference type="SAM" id="MobiDB-lite"/>
    </source>
</evidence>
<dbReference type="Gene3D" id="3.30.1230.10">
    <property type="entry name" value="YlxR-like"/>
    <property type="match status" value="1"/>
</dbReference>
<sequence length="103" mass="11076">MVQVVPSSDDPVGRTPVRICVGCRRRTEQTALLRVVAADHTEAPPGWSVVPDPRRRQPGRGASVHLTPECVTAAIQRGAFGRALKRSGRPDTTALEALLGQQD</sequence>
<reference evidence="3 4" key="1">
    <citation type="submission" date="2019-07" db="EMBL/GenBank/DDBJ databases">
        <title>complete genome sequencing of Ornithinimicrobium sp. H23M54.</title>
        <authorList>
            <person name="Bae J.-W."/>
            <person name="Lee S.-Y."/>
        </authorList>
    </citation>
    <scope>NUCLEOTIDE SEQUENCE [LARGE SCALE GENOMIC DNA]</scope>
    <source>
        <strain evidence="3 4">H23M54</strain>
    </source>
</reference>
<evidence type="ECO:0000259" key="2">
    <source>
        <dbReference type="Pfam" id="PF04296"/>
    </source>
</evidence>
<accession>A0A516GC85</accession>
<dbReference type="PANTHER" id="PTHR34215">
    <property type="entry name" value="BLL0784 PROTEIN"/>
    <property type="match status" value="1"/>
</dbReference>
<dbReference type="EMBL" id="CP041616">
    <property type="protein sequence ID" value="QDO89097.1"/>
    <property type="molecule type" value="Genomic_DNA"/>
</dbReference>
<dbReference type="OrthoDB" id="5244965at2"/>
<dbReference type="Proteomes" id="UP000315395">
    <property type="component" value="Chromosome"/>
</dbReference>
<dbReference type="RefSeq" id="WP_143783774.1">
    <property type="nucleotide sequence ID" value="NZ_CP041616.1"/>
</dbReference>
<dbReference type="InterPro" id="IPR035931">
    <property type="entry name" value="YlxR-like_sf"/>
</dbReference>
<gene>
    <name evidence="3" type="ORF">FNH13_12815</name>
</gene>
<dbReference type="KEGG" id="orz:FNH13_12815"/>
<organism evidence="3 4">
    <name type="scientific">Ornithinimicrobium ciconiae</name>
    <dbReference type="NCBI Taxonomy" id="2594265"/>
    <lineage>
        <taxon>Bacteria</taxon>
        <taxon>Bacillati</taxon>
        <taxon>Actinomycetota</taxon>
        <taxon>Actinomycetes</taxon>
        <taxon>Micrococcales</taxon>
        <taxon>Ornithinimicrobiaceae</taxon>
        <taxon>Ornithinimicrobium</taxon>
    </lineage>
</organism>
<proteinExistence type="predicted"/>
<dbReference type="InterPro" id="IPR037465">
    <property type="entry name" value="YlxR"/>
</dbReference>
<keyword evidence="4" id="KW-1185">Reference proteome</keyword>
<evidence type="ECO:0000313" key="3">
    <source>
        <dbReference type="EMBL" id="QDO89097.1"/>
    </source>
</evidence>
<feature type="domain" description="YlxR" evidence="2">
    <location>
        <begin position="18"/>
        <end position="89"/>
    </location>
</feature>
<name>A0A516GC85_9MICO</name>
<dbReference type="Pfam" id="PF04296">
    <property type="entry name" value="YlxR"/>
    <property type="match status" value="1"/>
</dbReference>
<evidence type="ECO:0000313" key="4">
    <source>
        <dbReference type="Proteomes" id="UP000315395"/>
    </source>
</evidence>
<dbReference type="AlphaFoldDB" id="A0A516GC85"/>
<dbReference type="InterPro" id="IPR007393">
    <property type="entry name" value="YlxR_dom"/>
</dbReference>